<gene>
    <name evidence="2" type="ORF">GP486_008634</name>
</gene>
<protein>
    <submittedName>
        <fullName evidence="2">Uncharacterized protein</fullName>
    </submittedName>
</protein>
<organism evidence="2 3">
    <name type="scientific">Trichoglossum hirsutum</name>
    <dbReference type="NCBI Taxonomy" id="265104"/>
    <lineage>
        <taxon>Eukaryota</taxon>
        <taxon>Fungi</taxon>
        <taxon>Dikarya</taxon>
        <taxon>Ascomycota</taxon>
        <taxon>Pezizomycotina</taxon>
        <taxon>Geoglossomycetes</taxon>
        <taxon>Geoglossales</taxon>
        <taxon>Geoglossaceae</taxon>
        <taxon>Trichoglossum</taxon>
    </lineage>
</organism>
<evidence type="ECO:0000313" key="3">
    <source>
        <dbReference type="Proteomes" id="UP000750711"/>
    </source>
</evidence>
<evidence type="ECO:0000256" key="1">
    <source>
        <dbReference type="SAM" id="MobiDB-lite"/>
    </source>
</evidence>
<dbReference type="EMBL" id="JAGHQM010003639">
    <property type="protein sequence ID" value="KAH0542524.1"/>
    <property type="molecule type" value="Genomic_DNA"/>
</dbReference>
<comment type="caution">
    <text evidence="2">The sequence shown here is derived from an EMBL/GenBank/DDBJ whole genome shotgun (WGS) entry which is preliminary data.</text>
</comment>
<name>A0A9P8L3X6_9PEZI</name>
<reference evidence="2" key="1">
    <citation type="submission" date="2021-03" db="EMBL/GenBank/DDBJ databases">
        <title>Comparative genomics and phylogenomic investigation of the class Geoglossomycetes provide insights into ecological specialization and systematics.</title>
        <authorList>
            <person name="Melie T."/>
            <person name="Pirro S."/>
            <person name="Miller A.N."/>
            <person name="Quandt A."/>
        </authorList>
    </citation>
    <scope>NUCLEOTIDE SEQUENCE</scope>
    <source>
        <strain evidence="2">CAQ_001_2017</strain>
    </source>
</reference>
<keyword evidence="3" id="KW-1185">Reference proteome</keyword>
<proteinExistence type="predicted"/>
<sequence length="254" mass="29360">MMRFSLFKDVWKTVGLPARRFSARQIEEIDHMTLSDVCKIALRLMLKCSSLEKYAWALGTTPITEKILRWRLHPTPSNRAAIPEPFHPTPLQHLVQNRPASIDFIHWRELRDQLILYKGNYDMRTLLKDSLDALVREVPPLAIALPVMEYYTKLAELGGDVDDPDTVDSDDPDDHPAGPEYDPNKPYQPCTDTTVSGARKFGLHRLHERKLSEKFSKKYPFLDVTTITTKYPVISWKDISQYEHLLFRDPSINA</sequence>
<feature type="region of interest" description="Disordered" evidence="1">
    <location>
        <begin position="159"/>
        <end position="189"/>
    </location>
</feature>
<feature type="compositionally biased region" description="Acidic residues" evidence="1">
    <location>
        <begin position="159"/>
        <end position="173"/>
    </location>
</feature>
<dbReference type="InterPro" id="IPR021833">
    <property type="entry name" value="DUF3425"/>
</dbReference>
<dbReference type="Pfam" id="PF11905">
    <property type="entry name" value="DUF3425"/>
    <property type="match status" value="1"/>
</dbReference>
<dbReference type="PANTHER" id="PTHR37012">
    <property type="entry name" value="B-ZIP TRANSCRIPTION FACTOR (EUROFUNG)-RELATED"/>
    <property type="match status" value="1"/>
</dbReference>
<dbReference type="PANTHER" id="PTHR37012:SF2">
    <property type="entry name" value="BZIP DOMAIN-CONTAINING PROTEIN-RELATED"/>
    <property type="match status" value="1"/>
</dbReference>
<evidence type="ECO:0000313" key="2">
    <source>
        <dbReference type="EMBL" id="KAH0542524.1"/>
    </source>
</evidence>
<accession>A0A9P8L3X6</accession>
<dbReference type="AlphaFoldDB" id="A0A9P8L3X6"/>
<dbReference type="Proteomes" id="UP000750711">
    <property type="component" value="Unassembled WGS sequence"/>
</dbReference>